<name>A0A168BX57_CORFA</name>
<feature type="region of interest" description="Disordered" evidence="1">
    <location>
        <begin position="1"/>
        <end position="22"/>
    </location>
</feature>
<gene>
    <name evidence="2" type="ORF">ISF_02634</name>
</gene>
<evidence type="ECO:0000256" key="1">
    <source>
        <dbReference type="SAM" id="MobiDB-lite"/>
    </source>
</evidence>
<sequence length="131" mass="14621">MDKIGKPPVLNSKDGFEVEEQQPDDVRGLQAYHDWFYQYVMPPDQDGYSHAIMALPWTTGEPVYRDTHKTGLPHASLPVGSIPYISRDTGKEERRPAALGLVSAEGSDVMLTDLSANFSRAQMQSLRTRAD</sequence>
<dbReference type="RefSeq" id="XP_018706947.1">
    <property type="nucleotide sequence ID" value="XM_018846240.1"/>
</dbReference>
<keyword evidence="3" id="KW-1185">Reference proteome</keyword>
<protein>
    <submittedName>
        <fullName evidence="2">Uncharacterized protein</fullName>
    </submittedName>
</protein>
<proteinExistence type="predicted"/>
<evidence type="ECO:0000313" key="2">
    <source>
        <dbReference type="EMBL" id="OAA70660.1"/>
    </source>
</evidence>
<dbReference type="OrthoDB" id="5423360at2759"/>
<dbReference type="Proteomes" id="UP000076744">
    <property type="component" value="Unassembled WGS sequence"/>
</dbReference>
<evidence type="ECO:0000313" key="3">
    <source>
        <dbReference type="Proteomes" id="UP000076744"/>
    </source>
</evidence>
<organism evidence="2 3">
    <name type="scientific">Cordyceps fumosorosea (strain ARSEF 2679)</name>
    <name type="common">Isaria fumosorosea</name>
    <dbReference type="NCBI Taxonomy" id="1081104"/>
    <lineage>
        <taxon>Eukaryota</taxon>
        <taxon>Fungi</taxon>
        <taxon>Dikarya</taxon>
        <taxon>Ascomycota</taxon>
        <taxon>Pezizomycotina</taxon>
        <taxon>Sordariomycetes</taxon>
        <taxon>Hypocreomycetidae</taxon>
        <taxon>Hypocreales</taxon>
        <taxon>Cordycipitaceae</taxon>
        <taxon>Cordyceps</taxon>
    </lineage>
</organism>
<comment type="caution">
    <text evidence="2">The sequence shown here is derived from an EMBL/GenBank/DDBJ whole genome shotgun (WGS) entry which is preliminary data.</text>
</comment>
<dbReference type="EMBL" id="AZHB01000004">
    <property type="protein sequence ID" value="OAA70660.1"/>
    <property type="molecule type" value="Genomic_DNA"/>
</dbReference>
<reference evidence="2 3" key="1">
    <citation type="journal article" date="2016" name="Genome Biol. Evol.">
        <title>Divergent and convergent evolution of fungal pathogenicity.</title>
        <authorList>
            <person name="Shang Y."/>
            <person name="Xiao G."/>
            <person name="Zheng P."/>
            <person name="Cen K."/>
            <person name="Zhan S."/>
            <person name="Wang C."/>
        </authorList>
    </citation>
    <scope>NUCLEOTIDE SEQUENCE [LARGE SCALE GENOMIC DNA]</scope>
    <source>
        <strain evidence="2 3">ARSEF 2679</strain>
    </source>
</reference>
<accession>A0A168BX57</accession>
<dbReference type="AlphaFoldDB" id="A0A168BX57"/>
<dbReference type="STRING" id="1081104.A0A168BX57"/>
<dbReference type="GeneID" id="30018926"/>